<keyword evidence="6" id="KW-1185">Reference proteome</keyword>
<evidence type="ECO:0000259" key="4">
    <source>
        <dbReference type="PROSITE" id="PS51384"/>
    </source>
</evidence>
<dbReference type="RefSeq" id="XP_033389981.1">
    <property type="nucleotide sequence ID" value="XM_033523087.1"/>
</dbReference>
<evidence type="ECO:0000256" key="1">
    <source>
        <dbReference type="ARBA" id="ARBA00023002"/>
    </source>
</evidence>
<dbReference type="PROSITE" id="PS51384">
    <property type="entry name" value="FAD_FR"/>
    <property type="match status" value="1"/>
</dbReference>
<feature type="compositionally biased region" description="Basic and acidic residues" evidence="3">
    <location>
        <begin position="10"/>
        <end position="21"/>
    </location>
</feature>
<keyword evidence="1" id="KW-0560">Oxidoreductase</keyword>
<dbReference type="Gene3D" id="2.40.30.10">
    <property type="entry name" value="Translation factors"/>
    <property type="match status" value="1"/>
</dbReference>
<dbReference type="InterPro" id="IPR039261">
    <property type="entry name" value="FNR_nucleotide-bd"/>
</dbReference>
<dbReference type="SUPFAM" id="SSF63380">
    <property type="entry name" value="Riboflavin synthase domain-like"/>
    <property type="match status" value="1"/>
</dbReference>
<feature type="region of interest" description="Disordered" evidence="3">
    <location>
        <begin position="1"/>
        <end position="21"/>
    </location>
</feature>
<gene>
    <name evidence="5" type="ORF">BU24DRAFT_337384</name>
</gene>
<organism evidence="5 6">
    <name type="scientific">Aaosphaeria arxii CBS 175.79</name>
    <dbReference type="NCBI Taxonomy" id="1450172"/>
    <lineage>
        <taxon>Eukaryota</taxon>
        <taxon>Fungi</taxon>
        <taxon>Dikarya</taxon>
        <taxon>Ascomycota</taxon>
        <taxon>Pezizomycotina</taxon>
        <taxon>Dothideomycetes</taxon>
        <taxon>Pleosporomycetidae</taxon>
        <taxon>Pleosporales</taxon>
        <taxon>Pleosporales incertae sedis</taxon>
        <taxon>Aaosphaeria</taxon>
    </lineage>
</organism>
<dbReference type="PANTHER" id="PTHR46505:SF1">
    <property type="entry name" value="OXIDOREDUCTASE NAD-BINDING DOMAIN-CONTAINING PROTEIN 1"/>
    <property type="match status" value="1"/>
</dbReference>
<dbReference type="EMBL" id="ML978066">
    <property type="protein sequence ID" value="KAF2021642.1"/>
    <property type="molecule type" value="Genomic_DNA"/>
</dbReference>
<dbReference type="Gene3D" id="3.40.50.80">
    <property type="entry name" value="Nucleotide-binding domain of ferredoxin-NADP reductase (FNR) module"/>
    <property type="match status" value="1"/>
</dbReference>
<evidence type="ECO:0000313" key="6">
    <source>
        <dbReference type="Proteomes" id="UP000799778"/>
    </source>
</evidence>
<dbReference type="PANTHER" id="PTHR46505">
    <property type="entry name" value="OXIDOREDUCTASE NAD-BINDING DOMAIN-CONTAINING PROTEIN 1"/>
    <property type="match status" value="1"/>
</dbReference>
<dbReference type="Proteomes" id="UP000799778">
    <property type="component" value="Unassembled WGS sequence"/>
</dbReference>
<dbReference type="AlphaFoldDB" id="A0A6A5Y7U3"/>
<dbReference type="GO" id="GO:0005739">
    <property type="term" value="C:mitochondrion"/>
    <property type="evidence" value="ECO:0007669"/>
    <property type="project" value="TreeGrafter"/>
</dbReference>
<dbReference type="SUPFAM" id="SSF52343">
    <property type="entry name" value="Ferredoxin reductase-like, C-terminal NADP-linked domain"/>
    <property type="match status" value="1"/>
</dbReference>
<dbReference type="OrthoDB" id="436496at2759"/>
<sequence>MAAKSAKASLSHEERTVEEPRNEGLHPVILNKITRVNDRIQLYKLLSKNRTNIEFLAGQWVDLHVPGVEKAGGFTIASSPRDGIADSHGSREPFVELAVQKSPENPAAAWLWQPDDQILGTELKIRIGGSFVWPPKNVDRRSISRVVLIAGGVGINPLISMLQDIQQEDSDLSPLEVEFLYSTKLPTNSASDNEVLFLQRLLDWARSWNFESGSRSKGRLDLFFTGTWDGSSLTPETTLTQKFRGPRPPHTHGNSGADVEPRVSAQVGRIDEAALRKSLGDERGRSSSVFYVCGPPDMTDGIVDWLQQQDGISPAQVMCEKWW</sequence>
<proteinExistence type="predicted"/>
<evidence type="ECO:0000256" key="2">
    <source>
        <dbReference type="ARBA" id="ARBA00023027"/>
    </source>
</evidence>
<dbReference type="GO" id="GO:0016491">
    <property type="term" value="F:oxidoreductase activity"/>
    <property type="evidence" value="ECO:0007669"/>
    <property type="project" value="UniProtKB-KW"/>
</dbReference>
<dbReference type="CDD" id="cd00322">
    <property type="entry name" value="FNR_like"/>
    <property type="match status" value="1"/>
</dbReference>
<dbReference type="InterPro" id="IPR017927">
    <property type="entry name" value="FAD-bd_FR_type"/>
</dbReference>
<name>A0A6A5Y7U3_9PLEO</name>
<protein>
    <recommendedName>
        <fullName evidence="4">FAD-binding FR-type domain-containing protein</fullName>
    </recommendedName>
</protein>
<accession>A0A6A5Y7U3</accession>
<keyword evidence="2" id="KW-0520">NAD</keyword>
<evidence type="ECO:0000256" key="3">
    <source>
        <dbReference type="SAM" id="MobiDB-lite"/>
    </source>
</evidence>
<feature type="domain" description="FAD-binding FR-type" evidence="4">
    <location>
        <begin position="23"/>
        <end position="136"/>
    </location>
</feature>
<dbReference type="GeneID" id="54280484"/>
<evidence type="ECO:0000313" key="5">
    <source>
        <dbReference type="EMBL" id="KAF2021642.1"/>
    </source>
</evidence>
<dbReference type="InterPro" id="IPR052128">
    <property type="entry name" value="Oxidoreductase_NAD-binding"/>
</dbReference>
<dbReference type="InterPro" id="IPR017938">
    <property type="entry name" value="Riboflavin_synthase-like_b-brl"/>
</dbReference>
<reference evidence="5" key="1">
    <citation type="journal article" date="2020" name="Stud. Mycol.">
        <title>101 Dothideomycetes genomes: a test case for predicting lifestyles and emergence of pathogens.</title>
        <authorList>
            <person name="Haridas S."/>
            <person name="Albert R."/>
            <person name="Binder M."/>
            <person name="Bloem J."/>
            <person name="Labutti K."/>
            <person name="Salamov A."/>
            <person name="Andreopoulos B."/>
            <person name="Baker S."/>
            <person name="Barry K."/>
            <person name="Bills G."/>
            <person name="Bluhm B."/>
            <person name="Cannon C."/>
            <person name="Castanera R."/>
            <person name="Culley D."/>
            <person name="Daum C."/>
            <person name="Ezra D."/>
            <person name="Gonzalez J."/>
            <person name="Henrissat B."/>
            <person name="Kuo A."/>
            <person name="Liang C."/>
            <person name="Lipzen A."/>
            <person name="Lutzoni F."/>
            <person name="Magnuson J."/>
            <person name="Mondo S."/>
            <person name="Nolan M."/>
            <person name="Ohm R."/>
            <person name="Pangilinan J."/>
            <person name="Park H.-J."/>
            <person name="Ramirez L."/>
            <person name="Alfaro M."/>
            <person name="Sun H."/>
            <person name="Tritt A."/>
            <person name="Yoshinaga Y."/>
            <person name="Zwiers L.-H."/>
            <person name="Turgeon B."/>
            <person name="Goodwin S."/>
            <person name="Spatafora J."/>
            <person name="Crous P."/>
            <person name="Grigoriev I."/>
        </authorList>
    </citation>
    <scope>NUCLEOTIDE SEQUENCE</scope>
    <source>
        <strain evidence="5">CBS 175.79</strain>
    </source>
</reference>